<sequence length="76" mass="8215">MMSLLGYQYTCSFFVDLPGSSLFLCPAGNLRKAGLHGLLLFAVALDPRIPFLSRFSVSYGRKGLVSAISTRMAIGI</sequence>
<name>A0A2H3DT60_ARMGA</name>
<accession>A0A2H3DT60</accession>
<keyword evidence="2" id="KW-1185">Reference proteome</keyword>
<evidence type="ECO:0000313" key="2">
    <source>
        <dbReference type="Proteomes" id="UP000217790"/>
    </source>
</evidence>
<reference evidence="2" key="1">
    <citation type="journal article" date="2017" name="Nat. Ecol. Evol.">
        <title>Genome expansion and lineage-specific genetic innovations in the forest pathogenic fungi Armillaria.</title>
        <authorList>
            <person name="Sipos G."/>
            <person name="Prasanna A.N."/>
            <person name="Walter M.C."/>
            <person name="O'Connor E."/>
            <person name="Balint B."/>
            <person name="Krizsan K."/>
            <person name="Kiss B."/>
            <person name="Hess J."/>
            <person name="Varga T."/>
            <person name="Slot J."/>
            <person name="Riley R."/>
            <person name="Boka B."/>
            <person name="Rigling D."/>
            <person name="Barry K."/>
            <person name="Lee J."/>
            <person name="Mihaltcheva S."/>
            <person name="LaButti K."/>
            <person name="Lipzen A."/>
            <person name="Waldron R."/>
            <person name="Moloney N.M."/>
            <person name="Sperisen C."/>
            <person name="Kredics L."/>
            <person name="Vagvoelgyi C."/>
            <person name="Patrignani A."/>
            <person name="Fitzpatrick D."/>
            <person name="Nagy I."/>
            <person name="Doyle S."/>
            <person name="Anderson J.B."/>
            <person name="Grigoriev I.V."/>
            <person name="Gueldener U."/>
            <person name="Muensterkoetter M."/>
            <person name="Nagy L.G."/>
        </authorList>
    </citation>
    <scope>NUCLEOTIDE SEQUENCE [LARGE SCALE GENOMIC DNA]</scope>
    <source>
        <strain evidence="2">Ar21-2</strain>
    </source>
</reference>
<evidence type="ECO:0000313" key="1">
    <source>
        <dbReference type="EMBL" id="PBK97260.1"/>
    </source>
</evidence>
<dbReference type="Proteomes" id="UP000217790">
    <property type="component" value="Unassembled WGS sequence"/>
</dbReference>
<dbReference type="InParanoid" id="A0A2H3DT60"/>
<protein>
    <submittedName>
        <fullName evidence="1">Uncharacterized protein</fullName>
    </submittedName>
</protein>
<dbReference type="AlphaFoldDB" id="A0A2H3DT60"/>
<organism evidence="1 2">
    <name type="scientific">Armillaria gallica</name>
    <name type="common">Bulbous honey fungus</name>
    <name type="synonym">Armillaria bulbosa</name>
    <dbReference type="NCBI Taxonomy" id="47427"/>
    <lineage>
        <taxon>Eukaryota</taxon>
        <taxon>Fungi</taxon>
        <taxon>Dikarya</taxon>
        <taxon>Basidiomycota</taxon>
        <taxon>Agaricomycotina</taxon>
        <taxon>Agaricomycetes</taxon>
        <taxon>Agaricomycetidae</taxon>
        <taxon>Agaricales</taxon>
        <taxon>Marasmiineae</taxon>
        <taxon>Physalacriaceae</taxon>
        <taxon>Armillaria</taxon>
    </lineage>
</organism>
<dbReference type="EMBL" id="KZ293649">
    <property type="protein sequence ID" value="PBK97260.1"/>
    <property type="molecule type" value="Genomic_DNA"/>
</dbReference>
<proteinExistence type="predicted"/>
<gene>
    <name evidence="1" type="ORF">ARMGADRAFT_1009309</name>
</gene>